<dbReference type="Pfam" id="PF03484">
    <property type="entry name" value="B5"/>
    <property type="match status" value="1"/>
</dbReference>
<reference evidence="12 13" key="1">
    <citation type="submission" date="2017-08" db="EMBL/GenBank/DDBJ databases">
        <title>Mechanisms for carbon and nitrogen cycling indicate functional differentiation within the Candidate Phyla Radiation.</title>
        <authorList>
            <person name="Danczak R.E."/>
            <person name="Johnston M.D."/>
            <person name="Kenah C."/>
            <person name="Slattery M."/>
            <person name="Wrighton K.C."/>
            <person name="Wilkins M.J."/>
        </authorList>
    </citation>
    <scope>NUCLEOTIDE SEQUENCE [LARGE SCALE GENOMIC DNA]</scope>
    <source>
        <strain evidence="12">Gr01-1014_85</strain>
    </source>
</reference>
<evidence type="ECO:0000256" key="8">
    <source>
        <dbReference type="ARBA" id="ARBA00022917"/>
    </source>
</evidence>
<keyword evidence="9 12" id="KW-0030">Aminoacyl-tRNA synthetase</keyword>
<dbReference type="SUPFAM" id="SSF56037">
    <property type="entry name" value="PheT/TilS domain"/>
    <property type="match status" value="1"/>
</dbReference>
<evidence type="ECO:0000256" key="9">
    <source>
        <dbReference type="ARBA" id="ARBA00023146"/>
    </source>
</evidence>
<dbReference type="PANTHER" id="PTHR10947:SF0">
    <property type="entry name" value="PHENYLALANINE--TRNA LIGASE BETA SUBUNIT"/>
    <property type="match status" value="1"/>
</dbReference>
<dbReference type="InterPro" id="IPR041616">
    <property type="entry name" value="PheRS_beta_core"/>
</dbReference>
<evidence type="ECO:0000256" key="4">
    <source>
        <dbReference type="ARBA" id="ARBA00022723"/>
    </source>
</evidence>
<comment type="caution">
    <text evidence="12">The sequence shown here is derived from an EMBL/GenBank/DDBJ whole genome shotgun (WGS) entry which is preliminary data.</text>
</comment>
<evidence type="ECO:0000256" key="1">
    <source>
        <dbReference type="ARBA" id="ARBA00001946"/>
    </source>
</evidence>
<dbReference type="InterPro" id="IPR009061">
    <property type="entry name" value="DNA-bd_dom_put_sf"/>
</dbReference>
<keyword evidence="4" id="KW-0479">Metal-binding</keyword>
<gene>
    <name evidence="12" type="ORF">CEO22_468</name>
</gene>
<dbReference type="EMBL" id="VMFD01000041">
    <property type="protein sequence ID" value="TSC65476.1"/>
    <property type="molecule type" value="Genomic_DNA"/>
</dbReference>
<keyword evidence="7" id="KW-0460">Magnesium</keyword>
<keyword evidence="6" id="KW-0067">ATP-binding</keyword>
<dbReference type="InterPro" id="IPR005146">
    <property type="entry name" value="B3/B4_tRNA-bd"/>
</dbReference>
<evidence type="ECO:0000256" key="7">
    <source>
        <dbReference type="ARBA" id="ARBA00022842"/>
    </source>
</evidence>
<proteinExistence type="predicted"/>
<dbReference type="GO" id="GO:0004826">
    <property type="term" value="F:phenylalanine-tRNA ligase activity"/>
    <property type="evidence" value="ECO:0007669"/>
    <property type="project" value="UniProtKB-EC"/>
</dbReference>
<dbReference type="GO" id="GO:0003723">
    <property type="term" value="F:RNA binding"/>
    <property type="evidence" value="ECO:0007669"/>
    <property type="project" value="InterPro"/>
</dbReference>
<dbReference type="Gene3D" id="3.50.40.10">
    <property type="entry name" value="Phenylalanyl-trna Synthetase, Chain B, domain 3"/>
    <property type="match status" value="1"/>
</dbReference>
<keyword evidence="3" id="KW-0436">Ligase</keyword>
<evidence type="ECO:0000313" key="13">
    <source>
        <dbReference type="Proteomes" id="UP000316253"/>
    </source>
</evidence>
<dbReference type="SUPFAM" id="SSF54991">
    <property type="entry name" value="Anticodon-binding domain of PheRS"/>
    <property type="match status" value="1"/>
</dbReference>
<dbReference type="InterPro" id="IPR005147">
    <property type="entry name" value="tRNA_synthase_B5-dom"/>
</dbReference>
<dbReference type="GO" id="GO:0000287">
    <property type="term" value="F:magnesium ion binding"/>
    <property type="evidence" value="ECO:0007669"/>
    <property type="project" value="InterPro"/>
</dbReference>
<dbReference type="InterPro" id="IPR036690">
    <property type="entry name" value="Fdx_antiC-bd_sf"/>
</dbReference>
<dbReference type="Pfam" id="PF17759">
    <property type="entry name" value="tRNA_synthFbeta"/>
    <property type="match status" value="1"/>
</dbReference>
<dbReference type="Pfam" id="PF03483">
    <property type="entry name" value="B3_4"/>
    <property type="match status" value="1"/>
</dbReference>
<dbReference type="AlphaFoldDB" id="A0A554JAV9"/>
<feature type="domain" description="B5" evidence="11">
    <location>
        <begin position="314"/>
        <end position="385"/>
    </location>
</feature>
<dbReference type="Proteomes" id="UP000316253">
    <property type="component" value="Unassembled WGS sequence"/>
</dbReference>
<dbReference type="Gene3D" id="3.30.56.10">
    <property type="match status" value="2"/>
</dbReference>
<dbReference type="GO" id="GO:0009328">
    <property type="term" value="C:phenylalanine-tRNA ligase complex"/>
    <property type="evidence" value="ECO:0007669"/>
    <property type="project" value="TreeGrafter"/>
</dbReference>
<dbReference type="PANTHER" id="PTHR10947">
    <property type="entry name" value="PHENYLALANYL-TRNA SYNTHETASE BETA CHAIN AND LEUCINE-RICH REPEAT-CONTAINING PROTEIN 47"/>
    <property type="match status" value="1"/>
</dbReference>
<name>A0A554JAV9_9BACT</name>
<keyword evidence="5" id="KW-0547">Nucleotide-binding</keyword>
<dbReference type="SMART" id="SM00873">
    <property type="entry name" value="B3_4"/>
    <property type="match status" value="1"/>
</dbReference>
<dbReference type="InterPro" id="IPR020825">
    <property type="entry name" value="Phe-tRNA_synthase-like_B3/B4"/>
</dbReference>
<dbReference type="Gene3D" id="3.30.930.10">
    <property type="entry name" value="Bira Bifunctional Protein, Domain 2"/>
    <property type="match status" value="1"/>
</dbReference>
<comment type="cofactor">
    <cofactor evidence="1">
        <name>Mg(2+)</name>
        <dbReference type="ChEBI" id="CHEBI:18420"/>
    </cofactor>
</comment>
<dbReference type="InterPro" id="IPR045864">
    <property type="entry name" value="aa-tRNA-synth_II/BPL/LPL"/>
</dbReference>
<dbReference type="Pfam" id="PF03147">
    <property type="entry name" value="FDX-ACB"/>
    <property type="match status" value="1"/>
</dbReference>
<dbReference type="GO" id="GO:0005524">
    <property type="term" value="F:ATP binding"/>
    <property type="evidence" value="ECO:0007669"/>
    <property type="project" value="UniProtKB-KW"/>
</dbReference>
<dbReference type="SUPFAM" id="SSF46955">
    <property type="entry name" value="Putative DNA-binding domain"/>
    <property type="match status" value="2"/>
</dbReference>
<dbReference type="SUPFAM" id="SSF55681">
    <property type="entry name" value="Class II aaRS and biotin synthetases"/>
    <property type="match status" value="1"/>
</dbReference>
<organism evidence="12 13">
    <name type="scientific">Candidatus Berkelbacteria bacterium Gr01-1014_85</name>
    <dbReference type="NCBI Taxonomy" id="2017150"/>
    <lineage>
        <taxon>Bacteria</taxon>
        <taxon>Candidatus Berkelbacteria</taxon>
    </lineage>
</organism>
<evidence type="ECO:0000313" key="12">
    <source>
        <dbReference type="EMBL" id="TSC65476.1"/>
    </source>
</evidence>
<feature type="domain" description="FDX-ACB" evidence="10">
    <location>
        <begin position="572"/>
        <end position="680"/>
    </location>
</feature>
<evidence type="ECO:0000256" key="3">
    <source>
        <dbReference type="ARBA" id="ARBA00022598"/>
    </source>
</evidence>
<dbReference type="EC" id="6.1.1.20" evidence="2"/>
<dbReference type="PROSITE" id="PS51447">
    <property type="entry name" value="FDX_ACB"/>
    <property type="match status" value="1"/>
</dbReference>
<dbReference type="SMART" id="SM00874">
    <property type="entry name" value="B5"/>
    <property type="match status" value="1"/>
</dbReference>
<evidence type="ECO:0000256" key="5">
    <source>
        <dbReference type="ARBA" id="ARBA00022741"/>
    </source>
</evidence>
<dbReference type="Gene3D" id="3.30.70.380">
    <property type="entry name" value="Ferrodoxin-fold anticodon-binding domain"/>
    <property type="match status" value="1"/>
</dbReference>
<sequence length="680" mass="75727">MKYSVAGLNQYLTTPLSVNQIASFALELGHSPEESGEDWIELEITANRGDVLSHLGLARELAAASRQPIKTSLPSARSTRRLSIANSEPLELSLKVADTKTDTDLALKLTIDAIDQIEAISLALVSLPTIEVTQASLIKKKLEQYPGQHSINPLVDLSNLLTQDWGIPTHIFDLRSLIDNNQDIDRIIQVKLSQLDQPATYTSLTSQTYPLVTGDLVITDSAGQPIDLVGIQGSRQVKVSQESQLILVAAIVPKASLIRQTSRRLNLITEASYRLERGVDHRLVEPAINRLLEQLTEASGALNAVDTISASRQLTPVKIALIPELFSRSLGLPIDKTDIITSLNRLNLTVQNDQVTVPSYRLDLALPIDLVEEYGRLSGYQKLLPHSLPALNQTTAPSRLTQTHRRYRQIEALKDQLVKLGYTELVTESMAAAENLIDLGWQLDQLVKLAAPQNQQLAYCRPTIISNLLQVASQNNWSDNQLLFEIGTVFPDRFTETIVLTLVSSQKKPPQITLADQDLTAKWQTLRVDQPLAKRLSLRKAVHYLELPVESLLAGDTFDSLSLITTTFIPVSEWPPSVRDLAVIVNQQLTSQQLIEAIQAIEQSNQANKSGRQDSPEIILIDHFDTFKSPTFADDQISYAFHLVYQRRLNQLQPLTNQEVDEAYSLLCQNLLRQFSLTIR</sequence>
<dbReference type="PROSITE" id="PS51483">
    <property type="entry name" value="B5"/>
    <property type="match status" value="1"/>
</dbReference>
<dbReference type="InterPro" id="IPR045060">
    <property type="entry name" value="Phe-tRNA-ligase_IIc_bsu"/>
</dbReference>
<evidence type="ECO:0000256" key="2">
    <source>
        <dbReference type="ARBA" id="ARBA00012814"/>
    </source>
</evidence>
<evidence type="ECO:0000259" key="10">
    <source>
        <dbReference type="PROSITE" id="PS51447"/>
    </source>
</evidence>
<protein>
    <recommendedName>
        <fullName evidence="2">phenylalanine--tRNA ligase</fullName>
        <ecNumber evidence="2">6.1.1.20</ecNumber>
    </recommendedName>
</protein>
<dbReference type="InterPro" id="IPR005121">
    <property type="entry name" value="Fdx_antiC-bd"/>
</dbReference>
<dbReference type="GO" id="GO:0006432">
    <property type="term" value="P:phenylalanyl-tRNA aminoacylation"/>
    <property type="evidence" value="ECO:0007669"/>
    <property type="project" value="InterPro"/>
</dbReference>
<evidence type="ECO:0000256" key="6">
    <source>
        <dbReference type="ARBA" id="ARBA00022840"/>
    </source>
</evidence>
<keyword evidence="8" id="KW-0648">Protein biosynthesis</keyword>
<dbReference type="SMART" id="SM00896">
    <property type="entry name" value="FDX-ACB"/>
    <property type="match status" value="1"/>
</dbReference>
<evidence type="ECO:0000259" key="11">
    <source>
        <dbReference type="PROSITE" id="PS51483"/>
    </source>
</evidence>
<accession>A0A554JAV9</accession>